<keyword evidence="3" id="KW-1185">Reference proteome</keyword>
<dbReference type="InterPro" id="IPR001173">
    <property type="entry name" value="Glyco_trans_2-like"/>
</dbReference>
<evidence type="ECO:0000259" key="1">
    <source>
        <dbReference type="Pfam" id="PF00535"/>
    </source>
</evidence>
<dbReference type="CDD" id="cd00761">
    <property type="entry name" value="Glyco_tranf_GTA_type"/>
    <property type="match status" value="1"/>
</dbReference>
<dbReference type="RefSeq" id="WP_129719605.1">
    <property type="nucleotide sequence ID" value="NZ_LR214951.1"/>
</dbReference>
<proteinExistence type="predicted"/>
<dbReference type="Proteomes" id="UP000289440">
    <property type="component" value="Chromosome"/>
</dbReference>
<accession>A0A449A4L6</accession>
<dbReference type="GO" id="GO:0016758">
    <property type="term" value="F:hexosyltransferase activity"/>
    <property type="evidence" value="ECO:0007669"/>
    <property type="project" value="UniProtKB-ARBA"/>
</dbReference>
<dbReference type="InterPro" id="IPR029044">
    <property type="entry name" value="Nucleotide-diphossugar_trans"/>
</dbReference>
<organism evidence="2 3">
    <name type="scientific">Mesomycoplasma neurolyticum</name>
    <dbReference type="NCBI Taxonomy" id="2120"/>
    <lineage>
        <taxon>Bacteria</taxon>
        <taxon>Bacillati</taxon>
        <taxon>Mycoplasmatota</taxon>
        <taxon>Mycoplasmoidales</taxon>
        <taxon>Metamycoplasmataceae</taxon>
        <taxon>Mesomycoplasma</taxon>
    </lineage>
</organism>
<dbReference type="AlphaFoldDB" id="A0A449A4L6"/>
<evidence type="ECO:0000313" key="2">
    <source>
        <dbReference type="EMBL" id="VEU59201.1"/>
    </source>
</evidence>
<feature type="domain" description="Glycosyltransferase 2-like" evidence="1">
    <location>
        <begin position="9"/>
        <end position="142"/>
    </location>
</feature>
<dbReference type="SUPFAM" id="SSF53448">
    <property type="entry name" value="Nucleotide-diphospho-sugar transferases"/>
    <property type="match status" value="1"/>
</dbReference>
<dbReference type="OrthoDB" id="401305at2"/>
<keyword evidence="2" id="KW-0328">Glycosyltransferase</keyword>
<reference evidence="2 3" key="1">
    <citation type="submission" date="2019-01" db="EMBL/GenBank/DDBJ databases">
        <authorList>
            <consortium name="Pathogen Informatics"/>
        </authorList>
    </citation>
    <scope>NUCLEOTIDE SEQUENCE [LARGE SCALE GENOMIC DNA]</scope>
    <source>
        <strain evidence="2 3">NCTC10166</strain>
    </source>
</reference>
<name>A0A449A4L6_9BACT</name>
<dbReference type="KEGG" id="mnu:NCTC10166_00159"/>
<gene>
    <name evidence="2" type="ORF">NCTC10166_00159</name>
</gene>
<evidence type="ECO:0000313" key="3">
    <source>
        <dbReference type="Proteomes" id="UP000289440"/>
    </source>
</evidence>
<protein>
    <submittedName>
        <fullName evidence="2">PGL/p-HBAD biosynthesis glycosyltransferase Rv2957/MT3031</fullName>
        <ecNumber evidence="2">2.4.1.-</ecNumber>
    </submittedName>
</protein>
<dbReference type="Gene3D" id="3.90.550.10">
    <property type="entry name" value="Spore Coat Polysaccharide Biosynthesis Protein SpsA, Chain A"/>
    <property type="match status" value="1"/>
</dbReference>
<sequence length="334" mass="40535">MHSNLFKITILIPCFNKENFLPKLFNSLLKQVDQKFNIIFLDDNSTDKTLELLNEFKQNNLNKNIKIINLGKQIGIANARNLLINNCESEYFYFLDPDDFIYPKTISYFNEVINKEEKDLVLSNFSLYFRKIKLFNFLQAKWVKIPFNNNQKIQIQYMLKNLSFVWNILINKKFWIKSGLSFLKGYIFEDISITSPLILKSNKIFYTNKKTYAYLLANPKSLMTSFNSFKILSIAKNLEHLYRNLKRSNLLQTFNETKIEERFLKHLLYFDFLFKWKIRKFKKDWKNYKENLKEFYYVMEKYEIENKMMIYSKKSIFNKIFLNKYLKIKKMIQN</sequence>
<keyword evidence="2" id="KW-0808">Transferase</keyword>
<dbReference type="PANTHER" id="PTHR22916">
    <property type="entry name" value="GLYCOSYLTRANSFERASE"/>
    <property type="match status" value="1"/>
</dbReference>
<dbReference type="EC" id="2.4.1.-" evidence="2"/>
<dbReference type="EMBL" id="LR214951">
    <property type="protein sequence ID" value="VEU59201.1"/>
    <property type="molecule type" value="Genomic_DNA"/>
</dbReference>
<dbReference type="Pfam" id="PF00535">
    <property type="entry name" value="Glycos_transf_2"/>
    <property type="match status" value="1"/>
</dbReference>
<dbReference type="PANTHER" id="PTHR22916:SF3">
    <property type="entry name" value="UDP-GLCNAC:BETAGAL BETA-1,3-N-ACETYLGLUCOSAMINYLTRANSFERASE-LIKE PROTEIN 1"/>
    <property type="match status" value="1"/>
</dbReference>